<evidence type="ECO:0000256" key="1">
    <source>
        <dbReference type="SAM" id="MobiDB-lite"/>
    </source>
</evidence>
<comment type="caution">
    <text evidence="2">The sequence shown here is derived from an EMBL/GenBank/DDBJ whole genome shotgun (WGS) entry which is preliminary data.</text>
</comment>
<dbReference type="Proteomes" id="UP000742024">
    <property type="component" value="Unassembled WGS sequence"/>
</dbReference>
<accession>A0ABQ7P4A5</accession>
<organism evidence="2 3">
    <name type="scientific">Claviceps arundinis</name>
    <dbReference type="NCBI Taxonomy" id="1623583"/>
    <lineage>
        <taxon>Eukaryota</taxon>
        <taxon>Fungi</taxon>
        <taxon>Dikarya</taxon>
        <taxon>Ascomycota</taxon>
        <taxon>Pezizomycotina</taxon>
        <taxon>Sordariomycetes</taxon>
        <taxon>Hypocreomycetidae</taxon>
        <taxon>Hypocreales</taxon>
        <taxon>Clavicipitaceae</taxon>
        <taxon>Claviceps</taxon>
    </lineage>
</organism>
<sequence>MSSQKSSVILSNQNQWTAWIKSITSRAKSLKVWPKVKPGSNLPLLEEPTEPEVPPLSGHDSYAGINEPTELRHLTVNGLKTYEKEMAISRPF</sequence>
<feature type="non-terminal residue" evidence="2">
    <location>
        <position position="92"/>
    </location>
</feature>
<protein>
    <submittedName>
        <fullName evidence="2">Uncharacterized protein</fullName>
    </submittedName>
</protein>
<feature type="region of interest" description="Disordered" evidence="1">
    <location>
        <begin position="40"/>
        <end position="68"/>
    </location>
</feature>
<proteinExistence type="predicted"/>
<gene>
    <name evidence="2" type="ORF">E4U57_008060</name>
</gene>
<dbReference type="EMBL" id="SRPR01000927">
    <property type="protein sequence ID" value="KAG5950063.1"/>
    <property type="molecule type" value="Genomic_DNA"/>
</dbReference>
<evidence type="ECO:0000313" key="3">
    <source>
        <dbReference type="Proteomes" id="UP000742024"/>
    </source>
</evidence>
<name>A0ABQ7P4A5_9HYPO</name>
<keyword evidence="3" id="KW-1185">Reference proteome</keyword>
<reference evidence="2 3" key="1">
    <citation type="journal article" date="2020" name="bioRxiv">
        <title>Whole genome comparisons of ergot fungi reveals the divergence and evolution of species within the genus Claviceps are the result of varying mechanisms driving genome evolution and host range expansion.</title>
        <authorList>
            <person name="Wyka S.A."/>
            <person name="Mondo S.J."/>
            <person name="Liu M."/>
            <person name="Dettman J."/>
            <person name="Nalam V."/>
            <person name="Broders K.D."/>
        </authorList>
    </citation>
    <scope>NUCLEOTIDE SEQUENCE [LARGE SCALE GENOMIC DNA]</scope>
    <source>
        <strain evidence="2 3">LM583</strain>
    </source>
</reference>
<evidence type="ECO:0000313" key="2">
    <source>
        <dbReference type="EMBL" id="KAG5950063.1"/>
    </source>
</evidence>